<evidence type="ECO:0000259" key="2">
    <source>
        <dbReference type="PROSITE" id="PS50943"/>
    </source>
</evidence>
<organism evidence="3 4">
    <name type="scientific">Candidatus Borkfalkia ceftriaxoniphila</name>
    <dbReference type="NCBI Taxonomy" id="2508949"/>
    <lineage>
        <taxon>Bacteria</taxon>
        <taxon>Bacillati</taxon>
        <taxon>Bacillota</taxon>
        <taxon>Clostridia</taxon>
        <taxon>Christensenellales</taxon>
        <taxon>Christensenellaceae</taxon>
        <taxon>Candidatus Borkfalkia</taxon>
    </lineage>
</organism>
<dbReference type="AlphaFoldDB" id="A0A4Q2KD63"/>
<sequence>MSMKILIIFYNSTMFDIRLKELRLEKGLTQKELAQVIQCDQSMIARWEKGECEPTESIIRKTARFFEVTADYLIGLEDESGTKI</sequence>
<evidence type="ECO:0000256" key="1">
    <source>
        <dbReference type="ARBA" id="ARBA00023125"/>
    </source>
</evidence>
<keyword evidence="1" id="KW-0238">DNA-binding</keyword>
<dbReference type="PANTHER" id="PTHR46558:SF11">
    <property type="entry name" value="HTH-TYPE TRANSCRIPTIONAL REGULATOR XRE"/>
    <property type="match status" value="1"/>
</dbReference>
<evidence type="ECO:0000313" key="4">
    <source>
        <dbReference type="Proteomes" id="UP000291269"/>
    </source>
</evidence>
<reference evidence="3 4" key="1">
    <citation type="journal article" date="2019" name="Gut">
        <title>Antibiotics-induced monodominance of a novel gut bacterial order.</title>
        <authorList>
            <person name="Hildebrand F."/>
            <person name="Moitinho-Silva L."/>
            <person name="Blasche S."/>
            <person name="Jahn M.T."/>
            <person name="Gossmann T.I."/>
            <person name="Heuerta-Cepas J."/>
            <person name="Hercog R."/>
            <person name="Luetge M."/>
            <person name="Bahram M."/>
            <person name="Pryszlak A."/>
            <person name="Alves R.J."/>
            <person name="Waszak S.M."/>
            <person name="Zhu A."/>
            <person name="Ye L."/>
            <person name="Costea P.I."/>
            <person name="Aalvink S."/>
            <person name="Belzer C."/>
            <person name="Forslund S.K."/>
            <person name="Sunagawa S."/>
            <person name="Hentschel U."/>
            <person name="Merten C."/>
            <person name="Patil K.R."/>
            <person name="Benes V."/>
            <person name="Bork P."/>
        </authorList>
    </citation>
    <scope>NUCLEOTIDE SEQUENCE [LARGE SCALE GENOMIC DNA]</scope>
    <source>
        <strain evidence="3 4">HDS1380</strain>
    </source>
</reference>
<dbReference type="Gene3D" id="1.10.260.40">
    <property type="entry name" value="lambda repressor-like DNA-binding domains"/>
    <property type="match status" value="1"/>
</dbReference>
<dbReference type="SUPFAM" id="SSF47413">
    <property type="entry name" value="lambda repressor-like DNA-binding domains"/>
    <property type="match status" value="1"/>
</dbReference>
<keyword evidence="4" id="KW-1185">Reference proteome</keyword>
<name>A0A4Q2KD63_9FIRM</name>
<gene>
    <name evidence="3" type="ORF">ESZ91_06045</name>
</gene>
<dbReference type="RefSeq" id="WP_129225133.1">
    <property type="nucleotide sequence ID" value="NZ_SDOZ01000002.1"/>
</dbReference>
<dbReference type="CDD" id="cd00093">
    <property type="entry name" value="HTH_XRE"/>
    <property type="match status" value="1"/>
</dbReference>
<dbReference type="InterPro" id="IPR001387">
    <property type="entry name" value="Cro/C1-type_HTH"/>
</dbReference>
<evidence type="ECO:0000313" key="3">
    <source>
        <dbReference type="EMBL" id="RXZ61947.1"/>
    </source>
</evidence>
<dbReference type="PANTHER" id="PTHR46558">
    <property type="entry name" value="TRACRIPTIONAL REGULATORY PROTEIN-RELATED-RELATED"/>
    <property type="match status" value="1"/>
</dbReference>
<dbReference type="SMART" id="SM00530">
    <property type="entry name" value="HTH_XRE"/>
    <property type="match status" value="1"/>
</dbReference>
<dbReference type="EMBL" id="SDOZ01000002">
    <property type="protein sequence ID" value="RXZ61947.1"/>
    <property type="molecule type" value="Genomic_DNA"/>
</dbReference>
<dbReference type="Proteomes" id="UP000291269">
    <property type="component" value="Unassembled WGS sequence"/>
</dbReference>
<dbReference type="GO" id="GO:0003677">
    <property type="term" value="F:DNA binding"/>
    <property type="evidence" value="ECO:0007669"/>
    <property type="project" value="UniProtKB-KW"/>
</dbReference>
<feature type="domain" description="HTH cro/C1-type" evidence="2">
    <location>
        <begin position="19"/>
        <end position="73"/>
    </location>
</feature>
<dbReference type="OrthoDB" id="2064916at2"/>
<protein>
    <submittedName>
        <fullName evidence="3">XRE family transcriptional regulator</fullName>
    </submittedName>
</protein>
<proteinExistence type="predicted"/>
<dbReference type="Pfam" id="PF01381">
    <property type="entry name" value="HTH_3"/>
    <property type="match status" value="1"/>
</dbReference>
<dbReference type="PROSITE" id="PS50943">
    <property type="entry name" value="HTH_CROC1"/>
    <property type="match status" value="1"/>
</dbReference>
<dbReference type="InterPro" id="IPR010982">
    <property type="entry name" value="Lambda_DNA-bd_dom_sf"/>
</dbReference>
<comment type="caution">
    <text evidence="3">The sequence shown here is derived from an EMBL/GenBank/DDBJ whole genome shotgun (WGS) entry which is preliminary data.</text>
</comment>
<accession>A0A4Q2KD63</accession>